<dbReference type="Proteomes" id="UP000199300">
    <property type="component" value="Unassembled WGS sequence"/>
</dbReference>
<dbReference type="RefSeq" id="WP_177178234.1">
    <property type="nucleotide sequence ID" value="NZ_FODJ01000003.1"/>
</dbReference>
<protein>
    <recommendedName>
        <fullName evidence="3">DUF2292 domain-containing protein</fullName>
    </recommendedName>
</protein>
<dbReference type="InterPro" id="IPR018743">
    <property type="entry name" value="DUF2292"/>
</dbReference>
<keyword evidence="2" id="KW-1185">Reference proteome</keyword>
<dbReference type="STRING" id="872970.SAMN04488134_103185"/>
<evidence type="ECO:0000313" key="2">
    <source>
        <dbReference type="Proteomes" id="UP000199300"/>
    </source>
</evidence>
<accession>A0A1H8LF18</accession>
<gene>
    <name evidence="1" type="ORF">SAMN04488134_103185</name>
</gene>
<proteinExistence type="predicted"/>
<reference evidence="1 2" key="1">
    <citation type="submission" date="2016-10" db="EMBL/GenBank/DDBJ databases">
        <authorList>
            <person name="de Groot N.N."/>
        </authorList>
    </citation>
    <scope>NUCLEOTIDE SEQUENCE [LARGE SCALE GENOMIC DNA]</scope>
    <source>
        <strain evidence="1 2">CGMCC 1.10434</strain>
    </source>
</reference>
<dbReference type="AlphaFoldDB" id="A0A1H8LF18"/>
<dbReference type="EMBL" id="FODJ01000003">
    <property type="protein sequence ID" value="SEO03697.1"/>
    <property type="molecule type" value="Genomic_DNA"/>
</dbReference>
<evidence type="ECO:0000313" key="1">
    <source>
        <dbReference type="EMBL" id="SEO03697.1"/>
    </source>
</evidence>
<sequence length="51" mass="5805">MGRIDVDKIDYIISSIENLEYGTLVITVHNGQVTQIDATEKKRFDHAKVTK</sequence>
<name>A0A1H8LF18_9BACI</name>
<evidence type="ECO:0008006" key="3">
    <source>
        <dbReference type="Google" id="ProtNLM"/>
    </source>
</evidence>
<organism evidence="1 2">
    <name type="scientific">Amphibacillus marinus</name>
    <dbReference type="NCBI Taxonomy" id="872970"/>
    <lineage>
        <taxon>Bacteria</taxon>
        <taxon>Bacillati</taxon>
        <taxon>Bacillota</taxon>
        <taxon>Bacilli</taxon>
        <taxon>Bacillales</taxon>
        <taxon>Bacillaceae</taxon>
        <taxon>Amphibacillus</taxon>
    </lineage>
</organism>
<dbReference type="Pfam" id="PF10055">
    <property type="entry name" value="DUF2292"/>
    <property type="match status" value="1"/>
</dbReference>